<gene>
    <name evidence="2" type="ORF">NTEN_LOCUS16302</name>
</gene>
<reference evidence="2 3" key="1">
    <citation type="submission" date="2020-02" db="EMBL/GenBank/DDBJ databases">
        <authorList>
            <person name="Ferguson B K."/>
        </authorList>
    </citation>
    <scope>NUCLEOTIDE SEQUENCE [LARGE SCALE GENOMIC DNA]</scope>
</reference>
<accession>A0A6H5H748</accession>
<evidence type="ECO:0000313" key="3">
    <source>
        <dbReference type="Proteomes" id="UP000479000"/>
    </source>
</evidence>
<dbReference type="AlphaFoldDB" id="A0A6H5H748"/>
<evidence type="ECO:0000313" key="2">
    <source>
        <dbReference type="EMBL" id="CAB0011316.1"/>
    </source>
</evidence>
<sequence length="343" mass="39696">MKNDDTHDVPGIMRSVNFKTPFEMFTGRRPQINYIKRFGCEAYVFDPKAKSKFQPRSRLGYLLECQETGYLIYMTDTKTLVRSKHVDFVESRVYGDRYGPDASVELESNLEFDRDRGAVLEAENPSVPISSTSTKWLGENSDCEFYEESEDNESEEALLAFLNTECNGKDEPEQYSDAMNSPDWEEWQKSVNDELDSHEACGTWKLIEKERLPQGATLIKARWRIDDQMMIPLVHLPTTYDFSGIANLNFLCLLYDMTENSEKWLYENDFTRLDAIEMIAETCRIKNIVCREDSDGEVGSIGNLVRHRCPNTVRKLSRSDQVKTWTCERRVEQGWNGGDGVRR</sequence>
<keyword evidence="3" id="KW-1185">Reference proteome</keyword>
<dbReference type="OrthoDB" id="8044892at2759"/>
<proteinExistence type="predicted"/>
<dbReference type="InterPro" id="IPR057670">
    <property type="entry name" value="SH3_retrovirus"/>
</dbReference>
<dbReference type="EMBL" id="CADCXU010024046">
    <property type="protein sequence ID" value="CAB0011316.1"/>
    <property type="molecule type" value="Genomic_DNA"/>
</dbReference>
<evidence type="ECO:0000259" key="1">
    <source>
        <dbReference type="Pfam" id="PF25597"/>
    </source>
</evidence>
<dbReference type="Proteomes" id="UP000479000">
    <property type="component" value="Unassembled WGS sequence"/>
</dbReference>
<protein>
    <recommendedName>
        <fullName evidence="1">Retroviral polymerase SH3-like domain-containing protein</fullName>
    </recommendedName>
</protein>
<organism evidence="2 3">
    <name type="scientific">Nesidiocoris tenuis</name>
    <dbReference type="NCBI Taxonomy" id="355587"/>
    <lineage>
        <taxon>Eukaryota</taxon>
        <taxon>Metazoa</taxon>
        <taxon>Ecdysozoa</taxon>
        <taxon>Arthropoda</taxon>
        <taxon>Hexapoda</taxon>
        <taxon>Insecta</taxon>
        <taxon>Pterygota</taxon>
        <taxon>Neoptera</taxon>
        <taxon>Paraneoptera</taxon>
        <taxon>Hemiptera</taxon>
        <taxon>Heteroptera</taxon>
        <taxon>Panheteroptera</taxon>
        <taxon>Cimicomorpha</taxon>
        <taxon>Miridae</taxon>
        <taxon>Dicyphina</taxon>
        <taxon>Nesidiocoris</taxon>
    </lineage>
</organism>
<feature type="domain" description="Retroviral polymerase SH3-like" evidence="1">
    <location>
        <begin position="40"/>
        <end position="97"/>
    </location>
</feature>
<dbReference type="Pfam" id="PF25597">
    <property type="entry name" value="SH3_retrovirus"/>
    <property type="match status" value="1"/>
</dbReference>
<name>A0A6H5H748_9HEMI</name>